<feature type="domain" description="CS" evidence="5">
    <location>
        <begin position="231"/>
        <end position="321"/>
    </location>
</feature>
<gene>
    <name evidence="8 9" type="primary">CHORDC1</name>
</gene>
<evidence type="ECO:0000256" key="4">
    <source>
        <dbReference type="SAM" id="MobiDB-lite"/>
    </source>
</evidence>
<feature type="domain" description="CHORD" evidence="6">
    <location>
        <begin position="5"/>
        <end position="64"/>
    </location>
</feature>
<dbReference type="CTD" id="26973"/>
<dbReference type="FunFam" id="4.10.1130.20:FF:000001">
    <property type="entry name" value="Cysteine and histidine-rich domain-containing protein 1"/>
    <property type="match status" value="1"/>
</dbReference>
<feature type="compositionally biased region" description="Basic and acidic residues" evidence="4">
    <location>
        <begin position="71"/>
        <end position="92"/>
    </location>
</feature>
<keyword evidence="3" id="KW-0862">Zinc</keyword>
<feature type="region of interest" description="Disordered" evidence="4">
    <location>
        <begin position="64"/>
        <end position="92"/>
    </location>
</feature>
<dbReference type="Pfam" id="PF04968">
    <property type="entry name" value="CHORD"/>
    <property type="match status" value="2"/>
</dbReference>
<organism evidence="7 9">
    <name type="scientific">Petromyzon marinus</name>
    <name type="common">Sea lamprey</name>
    <dbReference type="NCBI Taxonomy" id="7757"/>
    <lineage>
        <taxon>Eukaryota</taxon>
        <taxon>Metazoa</taxon>
        <taxon>Chordata</taxon>
        <taxon>Craniata</taxon>
        <taxon>Vertebrata</taxon>
        <taxon>Cyclostomata</taxon>
        <taxon>Hyperoartia</taxon>
        <taxon>Petromyzontiformes</taxon>
        <taxon>Petromyzontidae</taxon>
        <taxon>Petromyzon</taxon>
    </lineage>
</organism>
<dbReference type="Proteomes" id="UP001318040">
    <property type="component" value="Chromosome 66"/>
</dbReference>
<name>A0AAJ7UGF9_PETMA</name>
<dbReference type="InterPro" id="IPR039790">
    <property type="entry name" value="CHRD1"/>
</dbReference>
<dbReference type="GO" id="GO:0046872">
    <property type="term" value="F:metal ion binding"/>
    <property type="evidence" value="ECO:0007669"/>
    <property type="project" value="UniProtKB-KW"/>
</dbReference>
<protein>
    <submittedName>
        <fullName evidence="8 9">Cysteine and histidine-rich domain-containing protein 1</fullName>
    </submittedName>
</protein>
<feature type="region of interest" description="Disordered" evidence="4">
    <location>
        <begin position="310"/>
        <end position="348"/>
    </location>
</feature>
<keyword evidence="1" id="KW-0479">Metal-binding</keyword>
<feature type="compositionally biased region" description="Acidic residues" evidence="4">
    <location>
        <begin position="333"/>
        <end position="348"/>
    </location>
</feature>
<dbReference type="InterPro" id="IPR007052">
    <property type="entry name" value="CS_dom"/>
</dbReference>
<reference evidence="8 9" key="1">
    <citation type="submission" date="2025-04" db="UniProtKB">
        <authorList>
            <consortium name="RefSeq"/>
        </authorList>
    </citation>
    <scope>IDENTIFICATION</scope>
    <source>
        <tissue evidence="8 9">Sperm</tissue>
    </source>
</reference>
<evidence type="ECO:0000256" key="3">
    <source>
        <dbReference type="ARBA" id="ARBA00022833"/>
    </source>
</evidence>
<accession>A0AAJ7UGF9</accession>
<dbReference type="InterPro" id="IPR008978">
    <property type="entry name" value="HSP20-like_chaperone"/>
</dbReference>
<evidence type="ECO:0000313" key="9">
    <source>
        <dbReference type="RefSeq" id="XP_032834347.1"/>
    </source>
</evidence>
<keyword evidence="2" id="KW-0677">Repeat</keyword>
<dbReference type="AlphaFoldDB" id="A0AAJ7UGF9"/>
<dbReference type="Gene3D" id="2.60.40.790">
    <property type="match status" value="1"/>
</dbReference>
<dbReference type="RefSeq" id="XP_032834346.1">
    <property type="nucleotide sequence ID" value="XM_032978455.1"/>
</dbReference>
<evidence type="ECO:0000259" key="6">
    <source>
        <dbReference type="PROSITE" id="PS51401"/>
    </source>
</evidence>
<evidence type="ECO:0000313" key="8">
    <source>
        <dbReference type="RefSeq" id="XP_032834346.1"/>
    </source>
</evidence>
<proteinExistence type="predicted"/>
<dbReference type="Gene3D" id="4.10.1130.20">
    <property type="match status" value="2"/>
</dbReference>
<evidence type="ECO:0000256" key="1">
    <source>
        <dbReference type="ARBA" id="ARBA00022723"/>
    </source>
</evidence>
<sequence>MSLLCYNRGCGQRFDADSNDDGCCIHHPGVPVFHDALKGWSCCKRRTTDFSDFLGIPGCTSGRHSNVKPPEAVKPEVRSDKEREAGDAGTERGGAEFTMVHTAPPKPIERVERPSPDEPMVELPITVATSLRQALEKVTIGAKETQKAEEVLDGMVQLGTLCKNSGCSKSYQGPESDREDCVYHTGGPVFHEGVKFWSCCRRKTSDFNTFLSQPGCHRATHVWVKAECRKAVPCRYDWHQTATQVVVTVYARHGNPHATHVLANRTHLIVRVEFEGDKEFNLDVDLFGVIDPAGSSVAMAASKVEVTLAKSSPRPRWASLAQHHPRTQRDHADDDADEGDEGDEGERY</sequence>
<dbReference type="PROSITE" id="PS51203">
    <property type="entry name" value="CS"/>
    <property type="match status" value="1"/>
</dbReference>
<dbReference type="InterPro" id="IPR007051">
    <property type="entry name" value="CHORD_dom"/>
</dbReference>
<evidence type="ECO:0000256" key="2">
    <source>
        <dbReference type="ARBA" id="ARBA00022737"/>
    </source>
</evidence>
<keyword evidence="7" id="KW-1185">Reference proteome</keyword>
<dbReference type="PANTHER" id="PTHR46983:SF3">
    <property type="entry name" value="CHPADIPLOID STATE MAINTENANCE PROTEIN CHPA"/>
    <property type="match status" value="1"/>
</dbReference>
<dbReference type="PROSITE" id="PS51401">
    <property type="entry name" value="CHORD"/>
    <property type="match status" value="2"/>
</dbReference>
<feature type="domain" description="CHORD" evidence="6">
    <location>
        <begin position="162"/>
        <end position="221"/>
    </location>
</feature>
<evidence type="ECO:0000313" key="7">
    <source>
        <dbReference type="Proteomes" id="UP001318040"/>
    </source>
</evidence>
<dbReference type="SUPFAM" id="SSF49764">
    <property type="entry name" value="HSP20-like chaperones"/>
    <property type="match status" value="1"/>
</dbReference>
<dbReference type="Pfam" id="PF04969">
    <property type="entry name" value="CS"/>
    <property type="match status" value="1"/>
</dbReference>
<dbReference type="PANTHER" id="PTHR46983">
    <property type="entry name" value="CYSTEINE AND HISTIDINE-RICH DOMAIN-CONTAINING PROTEIN 1"/>
    <property type="match status" value="1"/>
</dbReference>
<dbReference type="KEGG" id="pmrn:116956676"/>
<evidence type="ECO:0000259" key="5">
    <source>
        <dbReference type="PROSITE" id="PS51203"/>
    </source>
</evidence>
<dbReference type="RefSeq" id="XP_032834347.1">
    <property type="nucleotide sequence ID" value="XM_032978456.1"/>
</dbReference>